<evidence type="ECO:0000256" key="1">
    <source>
        <dbReference type="ARBA" id="ARBA00009009"/>
    </source>
</evidence>
<comment type="similarity">
    <text evidence="1">Belongs to the class-A beta-lactamase family.</text>
</comment>
<gene>
    <name evidence="4" type="ORF">BMF94_2610</name>
</gene>
<dbReference type="InterPro" id="IPR050789">
    <property type="entry name" value="Diverse_Enzym_Activities"/>
</dbReference>
<dbReference type="Proteomes" id="UP000237144">
    <property type="component" value="Unassembled WGS sequence"/>
</dbReference>
<dbReference type="OrthoDB" id="428260at2759"/>
<protein>
    <recommendedName>
        <fullName evidence="3">Beta-lactamase-related domain-containing protein</fullName>
    </recommendedName>
</protein>
<dbReference type="AlphaFoldDB" id="A0A2S5BCA6"/>
<dbReference type="Gene3D" id="3.40.710.10">
    <property type="entry name" value="DD-peptidase/beta-lactamase superfamily"/>
    <property type="match status" value="1"/>
</dbReference>
<reference evidence="4 5" key="1">
    <citation type="journal article" date="2018" name="Front. Microbiol.">
        <title>Prospects for Fungal Bioremediation of Acidic Radioactive Waste Sites: Characterization and Genome Sequence of Rhodotorula taiwanensis MD1149.</title>
        <authorList>
            <person name="Tkavc R."/>
            <person name="Matrosova V.Y."/>
            <person name="Grichenko O.E."/>
            <person name="Gostincar C."/>
            <person name="Volpe R.P."/>
            <person name="Klimenkova P."/>
            <person name="Gaidamakova E.K."/>
            <person name="Zhou C.E."/>
            <person name="Stewart B.J."/>
            <person name="Lyman M.G."/>
            <person name="Malfatti S.A."/>
            <person name="Rubinfeld B."/>
            <person name="Courtot M."/>
            <person name="Singh J."/>
            <person name="Dalgard C.L."/>
            <person name="Hamilton T."/>
            <person name="Frey K.G."/>
            <person name="Gunde-Cimerman N."/>
            <person name="Dugan L."/>
            <person name="Daly M.J."/>
        </authorList>
    </citation>
    <scope>NUCLEOTIDE SEQUENCE [LARGE SCALE GENOMIC DNA]</scope>
    <source>
        <strain evidence="4 5">MD1149</strain>
    </source>
</reference>
<evidence type="ECO:0000313" key="4">
    <source>
        <dbReference type="EMBL" id="POY74416.1"/>
    </source>
</evidence>
<sequence>MLSTAKDLDAVIARLTRDPYRDLPRLVVMAATTDEPVIYSGRGGYAQLPAEPTEASELERLGEPATEDSIFELYSCTKLVATIAGLQLVEQGKIAVEDDASQYIPELKEAKMFKGFDEKGELMLEPLSRPVTIHHL</sequence>
<dbReference type="PANTHER" id="PTHR43283">
    <property type="entry name" value="BETA-LACTAMASE-RELATED"/>
    <property type="match status" value="1"/>
</dbReference>
<dbReference type="InterPro" id="IPR001466">
    <property type="entry name" value="Beta-lactam-related"/>
</dbReference>
<keyword evidence="2" id="KW-0378">Hydrolase</keyword>
<dbReference type="EMBL" id="PJQD01000025">
    <property type="protein sequence ID" value="POY74416.1"/>
    <property type="molecule type" value="Genomic_DNA"/>
</dbReference>
<comment type="caution">
    <text evidence="4">The sequence shown here is derived from an EMBL/GenBank/DDBJ whole genome shotgun (WGS) entry which is preliminary data.</text>
</comment>
<dbReference type="PANTHER" id="PTHR43283:SF17">
    <property type="entry name" value="(LOVD), PUTATIVE (AFU_ORTHOLOGUE AFUA_5G00920)-RELATED"/>
    <property type="match status" value="1"/>
</dbReference>
<feature type="domain" description="Beta-lactamase-related" evidence="3">
    <location>
        <begin position="28"/>
        <end position="122"/>
    </location>
</feature>
<dbReference type="InterPro" id="IPR012338">
    <property type="entry name" value="Beta-lactam/transpept-like"/>
</dbReference>
<proteinExistence type="inferred from homology"/>
<evidence type="ECO:0000313" key="5">
    <source>
        <dbReference type="Proteomes" id="UP000237144"/>
    </source>
</evidence>
<organism evidence="4 5">
    <name type="scientific">Rhodotorula taiwanensis</name>
    <dbReference type="NCBI Taxonomy" id="741276"/>
    <lineage>
        <taxon>Eukaryota</taxon>
        <taxon>Fungi</taxon>
        <taxon>Dikarya</taxon>
        <taxon>Basidiomycota</taxon>
        <taxon>Pucciniomycotina</taxon>
        <taxon>Microbotryomycetes</taxon>
        <taxon>Sporidiobolales</taxon>
        <taxon>Sporidiobolaceae</taxon>
        <taxon>Rhodotorula</taxon>
    </lineage>
</organism>
<accession>A0A2S5BCA6</accession>
<dbReference type="GO" id="GO:0016787">
    <property type="term" value="F:hydrolase activity"/>
    <property type="evidence" value="ECO:0007669"/>
    <property type="project" value="UniProtKB-KW"/>
</dbReference>
<dbReference type="Pfam" id="PF00144">
    <property type="entry name" value="Beta-lactamase"/>
    <property type="match status" value="1"/>
</dbReference>
<evidence type="ECO:0000259" key="3">
    <source>
        <dbReference type="Pfam" id="PF00144"/>
    </source>
</evidence>
<dbReference type="SUPFAM" id="SSF56601">
    <property type="entry name" value="beta-lactamase/transpeptidase-like"/>
    <property type="match status" value="1"/>
</dbReference>
<keyword evidence="5" id="KW-1185">Reference proteome</keyword>
<name>A0A2S5BCA6_9BASI</name>
<evidence type="ECO:0000256" key="2">
    <source>
        <dbReference type="ARBA" id="ARBA00022801"/>
    </source>
</evidence>